<dbReference type="AlphaFoldDB" id="A0A3B5L8I6"/>
<name>A0A3B5L8I6_9TELE</name>
<dbReference type="InterPro" id="IPR013606">
    <property type="entry name" value="I-BAR_dom"/>
</dbReference>
<dbReference type="InterPro" id="IPR027267">
    <property type="entry name" value="AH/BAR_dom_sf"/>
</dbReference>
<dbReference type="SUPFAM" id="SSF103657">
    <property type="entry name" value="BAR/IMD domain-like"/>
    <property type="match status" value="1"/>
</dbReference>
<dbReference type="GO" id="GO:0005654">
    <property type="term" value="C:nucleoplasm"/>
    <property type="evidence" value="ECO:0007669"/>
    <property type="project" value="TreeGrafter"/>
</dbReference>
<dbReference type="PROSITE" id="PS51338">
    <property type="entry name" value="IMD"/>
    <property type="match status" value="1"/>
</dbReference>
<dbReference type="Pfam" id="PF08397">
    <property type="entry name" value="IMD"/>
    <property type="match status" value="1"/>
</dbReference>
<sequence>CSNVMEQFNPALRNLVNLGKSYEKSVTAMTTAGKSYFNAVSKIGENAMVSPMSRELGEQPDGWVLVWFRTGSGSIQCCSLCSNICWSSCWTLKPINPIRIPTLPSLTICSEQFMV</sequence>
<keyword evidence="3" id="KW-1185">Reference proteome</keyword>
<dbReference type="PANTHER" id="PTHR14206:SF4">
    <property type="entry name" value="BRAIN-SPECIFIC ANGIOGENESIS INHIBITOR 1-ASSOCIATED PROTEIN 2-LIKE PROTEIN 1"/>
    <property type="match status" value="1"/>
</dbReference>
<dbReference type="PANTHER" id="PTHR14206">
    <property type="entry name" value="BRAIN-SPECIFIC ANGIOGENESIS INHIBITOR 1-ASSOCIATED PROTEIN 2"/>
    <property type="match status" value="1"/>
</dbReference>
<dbReference type="GO" id="GO:0051017">
    <property type="term" value="P:actin filament bundle assembly"/>
    <property type="evidence" value="ECO:0007669"/>
    <property type="project" value="TreeGrafter"/>
</dbReference>
<evidence type="ECO:0000259" key="1">
    <source>
        <dbReference type="PROSITE" id="PS51338"/>
    </source>
</evidence>
<dbReference type="GeneTree" id="ENSGT00940000153560"/>
<dbReference type="InterPro" id="IPR027681">
    <property type="entry name" value="IRSp53/IRTKS/Pinkbar"/>
</dbReference>
<evidence type="ECO:0000313" key="3">
    <source>
        <dbReference type="Proteomes" id="UP000261380"/>
    </source>
</evidence>
<dbReference type="STRING" id="32473.ENSXCOP00000004109"/>
<dbReference type="Ensembl" id="ENSXCOT00000004153.1">
    <property type="protein sequence ID" value="ENSXCOP00000004109.1"/>
    <property type="gene ID" value="ENSXCOG00000003227.1"/>
</dbReference>
<dbReference type="GO" id="GO:0051764">
    <property type="term" value="P:actin crosslink formation"/>
    <property type="evidence" value="ECO:0007669"/>
    <property type="project" value="TreeGrafter"/>
</dbReference>
<dbReference type="GO" id="GO:0005829">
    <property type="term" value="C:cytosol"/>
    <property type="evidence" value="ECO:0007669"/>
    <property type="project" value="TreeGrafter"/>
</dbReference>
<dbReference type="Proteomes" id="UP000261380">
    <property type="component" value="Unplaced"/>
</dbReference>
<reference evidence="2" key="2">
    <citation type="submission" date="2025-09" db="UniProtKB">
        <authorList>
            <consortium name="Ensembl"/>
        </authorList>
    </citation>
    <scope>IDENTIFICATION</scope>
</reference>
<reference evidence="2" key="1">
    <citation type="submission" date="2025-08" db="UniProtKB">
        <authorList>
            <consortium name="Ensembl"/>
        </authorList>
    </citation>
    <scope>IDENTIFICATION</scope>
</reference>
<organism evidence="2 3">
    <name type="scientific">Xiphophorus couchianus</name>
    <name type="common">Monterrey platyfish</name>
    <dbReference type="NCBI Taxonomy" id="32473"/>
    <lineage>
        <taxon>Eukaryota</taxon>
        <taxon>Metazoa</taxon>
        <taxon>Chordata</taxon>
        <taxon>Craniata</taxon>
        <taxon>Vertebrata</taxon>
        <taxon>Euteleostomi</taxon>
        <taxon>Actinopterygii</taxon>
        <taxon>Neopterygii</taxon>
        <taxon>Teleostei</taxon>
        <taxon>Neoteleostei</taxon>
        <taxon>Acanthomorphata</taxon>
        <taxon>Ovalentaria</taxon>
        <taxon>Atherinomorphae</taxon>
        <taxon>Cyprinodontiformes</taxon>
        <taxon>Poeciliidae</taxon>
        <taxon>Poeciliinae</taxon>
        <taxon>Xiphophorus</taxon>
    </lineage>
</organism>
<protein>
    <recommendedName>
        <fullName evidence="1">IMD domain-containing protein</fullName>
    </recommendedName>
</protein>
<dbReference type="GO" id="GO:0030838">
    <property type="term" value="P:positive regulation of actin filament polymerization"/>
    <property type="evidence" value="ECO:0007669"/>
    <property type="project" value="TreeGrafter"/>
</dbReference>
<dbReference type="Gene3D" id="1.20.1270.60">
    <property type="entry name" value="Arfaptin homology (AH) domain/BAR domain"/>
    <property type="match status" value="1"/>
</dbReference>
<accession>A0A3B5L8I6</accession>
<dbReference type="GO" id="GO:0007009">
    <property type="term" value="P:plasma membrane organization"/>
    <property type="evidence" value="ECO:0007669"/>
    <property type="project" value="InterPro"/>
</dbReference>
<evidence type="ECO:0000313" key="2">
    <source>
        <dbReference type="Ensembl" id="ENSXCOP00000004109.1"/>
    </source>
</evidence>
<proteinExistence type="predicted"/>
<feature type="domain" description="IMD" evidence="1">
    <location>
        <begin position="1"/>
        <end position="58"/>
    </location>
</feature>